<sequence>MEALLRMYREMEPVEDVMAALRTTPEYLSLATQDAFVTEVLRDPLCDLYAPKQVYTLRIVKLYVADAEAAGGDISDELMAELMERIASNKNLNSLDELHHVSYRLRLDGAGRTDAITCRVATAHNEVGMKLWEAGFFLAEYALAHPNVFAHKRVIELGAGAGFTGLVLAANHPAPAHVLVTDYAPEVLQNLRYNVELNAFRNMLRCSVDTAALDWTTWTWTDAAAFDVLIAGDCVYDVASFPDLMRVLAAFLARPNTSAIFASTIRNQTTFQAFLDQLHAHGIVYDEVPCDFPHMFTYGNRASIRLCMLTRAVEPLAS</sequence>
<accession>A0A1V9ZTY5</accession>
<dbReference type="Pfam" id="PF10294">
    <property type="entry name" value="Methyltransf_16"/>
    <property type="match status" value="1"/>
</dbReference>
<gene>
    <name evidence="1" type="ORF">ACHHYP_00726</name>
</gene>
<dbReference type="STRING" id="1202772.A0A1V9ZTY5"/>
<dbReference type="PANTHER" id="PTHR14614">
    <property type="entry name" value="HEPATOCELLULAR CARCINOMA-ASSOCIATED ANTIGEN"/>
    <property type="match status" value="1"/>
</dbReference>
<reference evidence="1 2" key="1">
    <citation type="journal article" date="2014" name="Genome Biol. Evol.">
        <title>The secreted proteins of Achlya hypogyna and Thraustotheca clavata identify the ancestral oomycete secretome and reveal gene acquisitions by horizontal gene transfer.</title>
        <authorList>
            <person name="Misner I."/>
            <person name="Blouin N."/>
            <person name="Leonard G."/>
            <person name="Richards T.A."/>
            <person name="Lane C.E."/>
        </authorList>
    </citation>
    <scope>NUCLEOTIDE SEQUENCE [LARGE SCALE GENOMIC DNA]</scope>
    <source>
        <strain evidence="1 2">ATCC 48635</strain>
    </source>
</reference>
<dbReference type="OrthoDB" id="194386at2759"/>
<protein>
    <recommendedName>
        <fullName evidence="3">FAM86 N-terminal domain-containing protein</fullName>
    </recommendedName>
</protein>
<dbReference type="CDD" id="cd02440">
    <property type="entry name" value="AdoMet_MTases"/>
    <property type="match status" value="1"/>
</dbReference>
<organism evidence="1 2">
    <name type="scientific">Achlya hypogyna</name>
    <name type="common">Oomycete</name>
    <name type="synonym">Protoachlya hypogyna</name>
    <dbReference type="NCBI Taxonomy" id="1202772"/>
    <lineage>
        <taxon>Eukaryota</taxon>
        <taxon>Sar</taxon>
        <taxon>Stramenopiles</taxon>
        <taxon>Oomycota</taxon>
        <taxon>Saprolegniomycetes</taxon>
        <taxon>Saprolegniales</taxon>
        <taxon>Achlyaceae</taxon>
        <taxon>Achlya</taxon>
    </lineage>
</organism>
<evidence type="ECO:0000313" key="1">
    <source>
        <dbReference type="EMBL" id="OQS01488.1"/>
    </source>
</evidence>
<dbReference type="SUPFAM" id="SSF53335">
    <property type="entry name" value="S-adenosyl-L-methionine-dependent methyltransferases"/>
    <property type="match status" value="1"/>
</dbReference>
<dbReference type="InterPro" id="IPR029063">
    <property type="entry name" value="SAM-dependent_MTases_sf"/>
</dbReference>
<dbReference type="Gene3D" id="3.40.50.150">
    <property type="entry name" value="Vaccinia Virus protein VP39"/>
    <property type="match status" value="1"/>
</dbReference>
<comment type="caution">
    <text evidence="1">The sequence shown here is derived from an EMBL/GenBank/DDBJ whole genome shotgun (WGS) entry which is preliminary data.</text>
</comment>
<dbReference type="AlphaFoldDB" id="A0A1V9ZTY5"/>
<evidence type="ECO:0008006" key="3">
    <source>
        <dbReference type="Google" id="ProtNLM"/>
    </source>
</evidence>
<proteinExistence type="predicted"/>
<dbReference type="InterPro" id="IPR019410">
    <property type="entry name" value="Methyltransf_16"/>
</dbReference>
<name>A0A1V9ZTY5_ACHHY</name>
<dbReference type="Proteomes" id="UP000243579">
    <property type="component" value="Unassembled WGS sequence"/>
</dbReference>
<dbReference type="EMBL" id="JNBR01000006">
    <property type="protein sequence ID" value="OQS01488.1"/>
    <property type="molecule type" value="Genomic_DNA"/>
</dbReference>
<dbReference type="PANTHER" id="PTHR14614:SF163">
    <property type="entry name" value="METHYLTRANSFERASE SMALL DOMAIN-CONTAINING PROTEIN"/>
    <property type="match status" value="1"/>
</dbReference>
<keyword evidence="2" id="KW-1185">Reference proteome</keyword>
<evidence type="ECO:0000313" key="2">
    <source>
        <dbReference type="Proteomes" id="UP000243579"/>
    </source>
</evidence>